<keyword evidence="2" id="KW-0472">Membrane</keyword>
<protein>
    <submittedName>
        <fullName evidence="3">Uncharacterized protein</fullName>
    </submittedName>
</protein>
<dbReference type="EMBL" id="JACEFI010000001">
    <property type="protein sequence ID" value="KAH0601410.1"/>
    <property type="molecule type" value="Genomic_DNA"/>
</dbReference>
<dbReference type="Proteomes" id="UP000764110">
    <property type="component" value="Unassembled WGS sequence"/>
</dbReference>
<reference evidence="3 4" key="1">
    <citation type="submission" date="2020-07" db="EMBL/GenBank/DDBJ databases">
        <title>Metarhizium humberi genome.</title>
        <authorList>
            <person name="Lysoe E."/>
        </authorList>
    </citation>
    <scope>NUCLEOTIDE SEQUENCE [LARGE SCALE GENOMIC DNA]</scope>
    <source>
        <strain evidence="3 4">ESALQ1638</strain>
    </source>
</reference>
<comment type="caution">
    <text evidence="3">The sequence shown here is derived from an EMBL/GenBank/DDBJ whole genome shotgun (WGS) entry which is preliminary data.</text>
</comment>
<proteinExistence type="predicted"/>
<feature type="transmembrane region" description="Helical" evidence="2">
    <location>
        <begin position="25"/>
        <end position="48"/>
    </location>
</feature>
<dbReference type="AlphaFoldDB" id="A0A9P8MIM0"/>
<feature type="transmembrane region" description="Helical" evidence="2">
    <location>
        <begin position="74"/>
        <end position="96"/>
    </location>
</feature>
<feature type="region of interest" description="Disordered" evidence="1">
    <location>
        <begin position="149"/>
        <end position="175"/>
    </location>
</feature>
<feature type="compositionally biased region" description="Basic and acidic residues" evidence="1">
    <location>
        <begin position="157"/>
        <end position="175"/>
    </location>
</feature>
<gene>
    <name evidence="3" type="ORF">MHUMG1_00284</name>
</gene>
<sequence length="271" mass="30388">MASRYGLWEVPNPGHSYEHHNIVKVLIPISVVGWLLFGAICILCINGRGRAGRWIPEWYLDSEGKRWDKAAVGAWWLAVLFGWPLILPGVVVGCLSRKLRMWRAEKRLKTQKSEKELEPDDKVEKHEQASCLWFPLSFSPHVTSSTYPVNSVSEQPHLGEGRHLDAGGQRPEHGPQLKAEPDSMVVHKSHPPLATKLSTDLTHTHPLSTHHCYLYTSPPPNSPIYLALLESRPLLALQRLCWVYAKLGSAVRLHALGKPSTKEAQVLAAPR</sequence>
<evidence type="ECO:0000313" key="3">
    <source>
        <dbReference type="EMBL" id="KAH0601410.1"/>
    </source>
</evidence>
<keyword evidence="4" id="KW-1185">Reference proteome</keyword>
<accession>A0A9P8MIM0</accession>
<name>A0A9P8MIM0_9HYPO</name>
<evidence type="ECO:0000256" key="1">
    <source>
        <dbReference type="SAM" id="MobiDB-lite"/>
    </source>
</evidence>
<evidence type="ECO:0000313" key="4">
    <source>
        <dbReference type="Proteomes" id="UP000764110"/>
    </source>
</evidence>
<organism evidence="3 4">
    <name type="scientific">Metarhizium humberi</name>
    <dbReference type="NCBI Taxonomy" id="2596975"/>
    <lineage>
        <taxon>Eukaryota</taxon>
        <taxon>Fungi</taxon>
        <taxon>Dikarya</taxon>
        <taxon>Ascomycota</taxon>
        <taxon>Pezizomycotina</taxon>
        <taxon>Sordariomycetes</taxon>
        <taxon>Hypocreomycetidae</taxon>
        <taxon>Hypocreales</taxon>
        <taxon>Clavicipitaceae</taxon>
        <taxon>Metarhizium</taxon>
    </lineage>
</organism>
<keyword evidence="2" id="KW-1133">Transmembrane helix</keyword>
<keyword evidence="2" id="KW-0812">Transmembrane</keyword>
<evidence type="ECO:0000256" key="2">
    <source>
        <dbReference type="SAM" id="Phobius"/>
    </source>
</evidence>